<evidence type="ECO:0000313" key="4">
    <source>
        <dbReference type="Proteomes" id="UP001527925"/>
    </source>
</evidence>
<organism evidence="3 4">
    <name type="scientific">Polyrhizophydium stewartii</name>
    <dbReference type="NCBI Taxonomy" id="2732419"/>
    <lineage>
        <taxon>Eukaryota</taxon>
        <taxon>Fungi</taxon>
        <taxon>Fungi incertae sedis</taxon>
        <taxon>Chytridiomycota</taxon>
        <taxon>Chytridiomycota incertae sedis</taxon>
        <taxon>Chytridiomycetes</taxon>
        <taxon>Rhizophydiales</taxon>
        <taxon>Rhizophydiales incertae sedis</taxon>
        <taxon>Polyrhizophydium</taxon>
    </lineage>
</organism>
<proteinExistence type="predicted"/>
<dbReference type="InterPro" id="IPR001087">
    <property type="entry name" value="GDSL"/>
</dbReference>
<dbReference type="InterPro" id="IPR036514">
    <property type="entry name" value="SGNH_hydro_sf"/>
</dbReference>
<dbReference type="Pfam" id="PF00657">
    <property type="entry name" value="Lipase_GDSL"/>
    <property type="match status" value="1"/>
</dbReference>
<feature type="chain" id="PRO_5047444318" description="Phospholipase B1, membrane-associated" evidence="2">
    <location>
        <begin position="17"/>
        <end position="419"/>
    </location>
</feature>
<dbReference type="InterPro" id="IPR038885">
    <property type="entry name" value="PLB1"/>
</dbReference>
<gene>
    <name evidence="3" type="ORF">HK105_208937</name>
</gene>
<protein>
    <recommendedName>
        <fullName evidence="5">Phospholipase B1, membrane-associated</fullName>
    </recommendedName>
</protein>
<evidence type="ECO:0000256" key="1">
    <source>
        <dbReference type="SAM" id="MobiDB-lite"/>
    </source>
</evidence>
<dbReference type="Gene3D" id="3.40.50.1110">
    <property type="entry name" value="SGNH hydrolase"/>
    <property type="match status" value="1"/>
</dbReference>
<dbReference type="SUPFAM" id="SSF52266">
    <property type="entry name" value="SGNH hydrolase"/>
    <property type="match status" value="1"/>
</dbReference>
<evidence type="ECO:0008006" key="5">
    <source>
        <dbReference type="Google" id="ProtNLM"/>
    </source>
</evidence>
<feature type="signal peptide" evidence="2">
    <location>
        <begin position="1"/>
        <end position="16"/>
    </location>
</feature>
<keyword evidence="2" id="KW-0732">Signal</keyword>
<comment type="caution">
    <text evidence="3">The sequence shown here is derived from an EMBL/GenBank/DDBJ whole genome shotgun (WGS) entry which is preliminary data.</text>
</comment>
<dbReference type="PANTHER" id="PTHR21325">
    <property type="entry name" value="PHOSPHOLIPASE B, PLB1"/>
    <property type="match status" value="1"/>
</dbReference>
<reference evidence="3 4" key="1">
    <citation type="submission" date="2023-09" db="EMBL/GenBank/DDBJ databases">
        <title>Pangenome analysis of Batrachochytrium dendrobatidis and related Chytrids.</title>
        <authorList>
            <person name="Yacoub M.N."/>
            <person name="Stajich J.E."/>
            <person name="James T.Y."/>
        </authorList>
    </citation>
    <scope>NUCLEOTIDE SEQUENCE [LARGE SCALE GENOMIC DNA]</scope>
    <source>
        <strain evidence="3 4">JEL0888</strain>
    </source>
</reference>
<evidence type="ECO:0000313" key="3">
    <source>
        <dbReference type="EMBL" id="KAL2911598.1"/>
    </source>
</evidence>
<dbReference type="PANTHER" id="PTHR21325:SF31">
    <property type="entry name" value="GH22081P-RELATED"/>
    <property type="match status" value="1"/>
</dbReference>
<feature type="region of interest" description="Disordered" evidence="1">
    <location>
        <begin position="27"/>
        <end position="52"/>
    </location>
</feature>
<dbReference type="Proteomes" id="UP001527925">
    <property type="component" value="Unassembled WGS sequence"/>
</dbReference>
<evidence type="ECO:0000256" key="2">
    <source>
        <dbReference type="SAM" id="SignalP"/>
    </source>
</evidence>
<accession>A0ABR4MWH8</accession>
<name>A0ABR4MWH8_9FUNG</name>
<sequence>MLALLLLGPSAVGAAAQASAGGRSRVLVSAGDDDNGGTGRTAGRQGHQSPLQDFTARKAHAVVERIAKECLALPPRRTPPTSVHDLRIDDVRVVAGMGDSISAGFGAKGLSDPTTPTPIKATTESRGVAFSMGGDPGALTLANLVSVFRPDLVGRSIGDHVAEVCYYLWCLPFQYWPRQDRLNGAQSGATVPTLPHELDYVVDQMRRDPGIDFDRDFKLLTLFIGSNDVCIGCSTLGLDGALSPDVFESHMRQLFESMRQSIPRLVVNVLLQFNVSQVWDATHDDLRCSMLRSSGLVFECTCAFMPGPLGAVTRARMDELVQAYNERIVRIAAEYRSLRDPSFAVTVDPLFRNVKIREWGLPFLSDVDCFHPSLSAHESMAVGIWNNMFLPWGRKVEVFDPNTDPVPVCPDEHSRIQTE</sequence>
<dbReference type="EMBL" id="JADGIZ020000097">
    <property type="protein sequence ID" value="KAL2911598.1"/>
    <property type="molecule type" value="Genomic_DNA"/>
</dbReference>
<keyword evidence="4" id="KW-1185">Reference proteome</keyword>